<protein>
    <submittedName>
        <fullName evidence="2">Uncharacterized protein</fullName>
    </submittedName>
</protein>
<feature type="compositionally biased region" description="Basic and acidic residues" evidence="1">
    <location>
        <begin position="50"/>
        <end position="77"/>
    </location>
</feature>
<feature type="compositionally biased region" description="Basic residues" evidence="1">
    <location>
        <begin position="215"/>
        <end position="226"/>
    </location>
</feature>
<feature type="region of interest" description="Disordered" evidence="1">
    <location>
        <begin position="50"/>
        <end position="107"/>
    </location>
</feature>
<sequence length="316" mass="36380">MAMKIWPRNDCRKSVAFYERAVKALVLLAVLTRVTCGHYERERKRIASYESRGSHLTDDGPGDAIHRRSEDDTETRRIAGALDNGYQSDFATSHRRKKAGRRKRLKESRYYDGERFSGRTEHQPKYRSVNRHPGRGVLGSAIFETGHGEDRRPGLLTVQSVVTNSTPGTRYYKNHPSYLPEKRYPQHQHQHQHRRPASTRGPEVGKIYILASPPRRNKAPNKHPHYNQKGSEGQWRNNGRQQDRIGHGGAPKPENNFYYRNGYRYGELDDTKGRCNPRPVDNKIESFCISSCKTQKGVLTHCHTLVRTRLKGVIID</sequence>
<name>A0ABR1AZ93_POLSC</name>
<gene>
    <name evidence="2" type="ORF">RUM44_006920</name>
</gene>
<reference evidence="2 3" key="1">
    <citation type="submission" date="2023-09" db="EMBL/GenBank/DDBJ databases">
        <title>Genomes of two closely related lineages of the louse Polyplax serrata with different host specificities.</title>
        <authorList>
            <person name="Martinu J."/>
            <person name="Tarabai H."/>
            <person name="Stefka J."/>
            <person name="Hypsa V."/>
        </authorList>
    </citation>
    <scope>NUCLEOTIDE SEQUENCE [LARGE SCALE GENOMIC DNA]</scope>
    <source>
        <strain evidence="2">98ZLc_SE</strain>
    </source>
</reference>
<feature type="compositionally biased region" description="Basic residues" evidence="1">
    <location>
        <begin position="93"/>
        <end position="106"/>
    </location>
</feature>
<organism evidence="2 3">
    <name type="scientific">Polyplax serrata</name>
    <name type="common">Common mouse louse</name>
    <dbReference type="NCBI Taxonomy" id="468196"/>
    <lineage>
        <taxon>Eukaryota</taxon>
        <taxon>Metazoa</taxon>
        <taxon>Ecdysozoa</taxon>
        <taxon>Arthropoda</taxon>
        <taxon>Hexapoda</taxon>
        <taxon>Insecta</taxon>
        <taxon>Pterygota</taxon>
        <taxon>Neoptera</taxon>
        <taxon>Paraneoptera</taxon>
        <taxon>Psocodea</taxon>
        <taxon>Troctomorpha</taxon>
        <taxon>Phthiraptera</taxon>
        <taxon>Anoplura</taxon>
        <taxon>Polyplacidae</taxon>
        <taxon>Polyplax</taxon>
    </lineage>
</organism>
<comment type="caution">
    <text evidence="2">The sequence shown here is derived from an EMBL/GenBank/DDBJ whole genome shotgun (WGS) entry which is preliminary data.</text>
</comment>
<evidence type="ECO:0000313" key="3">
    <source>
        <dbReference type="Proteomes" id="UP001359485"/>
    </source>
</evidence>
<evidence type="ECO:0000256" key="1">
    <source>
        <dbReference type="SAM" id="MobiDB-lite"/>
    </source>
</evidence>
<proteinExistence type="predicted"/>
<dbReference type="EMBL" id="JAWJWF010000005">
    <property type="protein sequence ID" value="KAK6631890.1"/>
    <property type="molecule type" value="Genomic_DNA"/>
</dbReference>
<feature type="compositionally biased region" description="Basic residues" evidence="1">
    <location>
        <begin position="185"/>
        <end position="197"/>
    </location>
</feature>
<accession>A0ABR1AZ93</accession>
<keyword evidence="3" id="KW-1185">Reference proteome</keyword>
<feature type="region of interest" description="Disordered" evidence="1">
    <location>
        <begin position="184"/>
        <end position="256"/>
    </location>
</feature>
<evidence type="ECO:0000313" key="2">
    <source>
        <dbReference type="EMBL" id="KAK6631890.1"/>
    </source>
</evidence>
<feature type="compositionally biased region" description="Polar residues" evidence="1">
    <location>
        <begin position="228"/>
        <end position="240"/>
    </location>
</feature>
<dbReference type="Proteomes" id="UP001359485">
    <property type="component" value="Unassembled WGS sequence"/>
</dbReference>